<reference evidence="2 3" key="1">
    <citation type="submission" date="2016-09" db="EMBL/GenBank/DDBJ databases">
        <title>Couchioplanes caeruleus draft genome sequence.</title>
        <authorList>
            <person name="Sheehan J."/>
            <person name="Caffrey P."/>
        </authorList>
    </citation>
    <scope>NUCLEOTIDE SEQUENCE [LARGE SCALE GENOMIC DNA]</scope>
    <source>
        <strain evidence="2 3">DSM 43634</strain>
    </source>
</reference>
<evidence type="ECO:0000256" key="1">
    <source>
        <dbReference type="SAM" id="MobiDB-lite"/>
    </source>
</evidence>
<dbReference type="EMBL" id="MEIA01000083">
    <property type="protein sequence ID" value="OJF14814.1"/>
    <property type="molecule type" value="Genomic_DNA"/>
</dbReference>
<comment type="caution">
    <text evidence="2">The sequence shown here is derived from an EMBL/GenBank/DDBJ whole genome shotgun (WGS) entry which is preliminary data.</text>
</comment>
<accession>A0A1K0GQY5</accession>
<name>A0A1K0GQY5_9ACTN</name>
<evidence type="ECO:0000313" key="3">
    <source>
        <dbReference type="Proteomes" id="UP000182486"/>
    </source>
</evidence>
<gene>
    <name evidence="2" type="ORF">BG844_07775</name>
</gene>
<dbReference type="Proteomes" id="UP000182486">
    <property type="component" value="Unassembled WGS sequence"/>
</dbReference>
<proteinExistence type="predicted"/>
<protein>
    <submittedName>
        <fullName evidence="2">Uncharacterized protein</fullName>
    </submittedName>
</protein>
<dbReference type="AlphaFoldDB" id="A0A1K0GQY5"/>
<keyword evidence="3" id="KW-1185">Reference proteome</keyword>
<feature type="region of interest" description="Disordered" evidence="1">
    <location>
        <begin position="42"/>
        <end position="61"/>
    </location>
</feature>
<sequence length="61" mass="6482">MTVVSMDHGASLITSRPDLGLDAMRSPGLTSIGGEDRRISTMRGSKRCTTGAFGVPDVREM</sequence>
<evidence type="ECO:0000313" key="2">
    <source>
        <dbReference type="EMBL" id="OJF14814.1"/>
    </source>
</evidence>
<organism evidence="2 3">
    <name type="scientific">Couchioplanes caeruleus subsp. caeruleus</name>
    <dbReference type="NCBI Taxonomy" id="56427"/>
    <lineage>
        <taxon>Bacteria</taxon>
        <taxon>Bacillati</taxon>
        <taxon>Actinomycetota</taxon>
        <taxon>Actinomycetes</taxon>
        <taxon>Micromonosporales</taxon>
        <taxon>Micromonosporaceae</taxon>
        <taxon>Couchioplanes</taxon>
    </lineage>
</organism>